<name>A0A8J6NDZ1_9BACT</name>
<comment type="caution">
    <text evidence="1">The sequence shown here is derived from an EMBL/GenBank/DDBJ whole genome shotgun (WGS) entry which is preliminary data.</text>
</comment>
<reference evidence="1 2" key="1">
    <citation type="submission" date="2020-08" db="EMBL/GenBank/DDBJ databases">
        <title>Bridging the membrane lipid divide: bacteria of the FCB group superphylum have the potential to synthesize archaeal ether lipids.</title>
        <authorList>
            <person name="Villanueva L."/>
            <person name="Von Meijenfeldt F.A.B."/>
            <person name="Westbye A.B."/>
            <person name="Yadav S."/>
            <person name="Hopmans E.C."/>
            <person name="Dutilh B.E."/>
            <person name="Sinninghe Damste J.S."/>
        </authorList>
    </citation>
    <scope>NUCLEOTIDE SEQUENCE [LARGE SCALE GENOMIC DNA]</scope>
    <source>
        <strain evidence="1">NIOZ-UU47</strain>
    </source>
</reference>
<organism evidence="1 2">
    <name type="scientific">Candidatus Desulfobia pelagia</name>
    <dbReference type="NCBI Taxonomy" id="2841692"/>
    <lineage>
        <taxon>Bacteria</taxon>
        <taxon>Pseudomonadati</taxon>
        <taxon>Thermodesulfobacteriota</taxon>
        <taxon>Desulfobulbia</taxon>
        <taxon>Desulfobulbales</taxon>
        <taxon>Desulfobulbaceae</taxon>
        <taxon>Candidatus Desulfobia</taxon>
    </lineage>
</organism>
<sequence length="119" mass="13073">MKKNEMLQVVFTFMVLVVFGGISNAGACDFSEGPDEHASSHKILLTAAIHDDTVESMTCEGMPYNDRQDRIIIASSRVKYQSDDSMHSEGISFEEINAVHIANIRDRALKVKPAAGSDL</sequence>
<dbReference type="EMBL" id="JACNJZ010000065">
    <property type="protein sequence ID" value="MBC8317023.1"/>
    <property type="molecule type" value="Genomic_DNA"/>
</dbReference>
<protein>
    <submittedName>
        <fullName evidence="1">Uncharacterized protein</fullName>
    </submittedName>
</protein>
<accession>A0A8J6NDZ1</accession>
<gene>
    <name evidence="1" type="ORF">H8E41_03895</name>
</gene>
<proteinExistence type="predicted"/>
<evidence type="ECO:0000313" key="2">
    <source>
        <dbReference type="Proteomes" id="UP000614424"/>
    </source>
</evidence>
<evidence type="ECO:0000313" key="1">
    <source>
        <dbReference type="EMBL" id="MBC8317023.1"/>
    </source>
</evidence>
<dbReference type="Proteomes" id="UP000614424">
    <property type="component" value="Unassembled WGS sequence"/>
</dbReference>
<dbReference type="AlphaFoldDB" id="A0A8J6NDZ1"/>